<dbReference type="InParanoid" id="A0A2J7R9S4"/>
<proteinExistence type="predicted"/>
<feature type="region of interest" description="Disordered" evidence="6">
    <location>
        <begin position="195"/>
        <end position="220"/>
    </location>
</feature>
<dbReference type="InterPro" id="IPR036236">
    <property type="entry name" value="Znf_C2H2_sf"/>
</dbReference>
<feature type="region of interest" description="Disordered" evidence="6">
    <location>
        <begin position="44"/>
        <end position="65"/>
    </location>
</feature>
<dbReference type="InterPro" id="IPR050688">
    <property type="entry name" value="Zinc_finger/UBP_domain"/>
</dbReference>
<feature type="domain" description="C2H2-type" evidence="7">
    <location>
        <begin position="140"/>
        <end position="167"/>
    </location>
</feature>
<evidence type="ECO:0000256" key="6">
    <source>
        <dbReference type="SAM" id="MobiDB-lite"/>
    </source>
</evidence>
<comment type="caution">
    <text evidence="8">The sequence shown here is derived from an EMBL/GenBank/DDBJ whole genome shotgun (WGS) entry which is preliminary data.</text>
</comment>
<dbReference type="GO" id="GO:0008270">
    <property type="term" value="F:zinc ion binding"/>
    <property type="evidence" value="ECO:0007669"/>
    <property type="project" value="UniProtKB-KW"/>
</dbReference>
<accession>A0A2J7R9S4</accession>
<gene>
    <name evidence="8" type="ORF">B7P43_G11953</name>
</gene>
<dbReference type="EMBL" id="NEVH01006580">
    <property type="protein sequence ID" value="PNF37582.1"/>
    <property type="molecule type" value="Genomic_DNA"/>
</dbReference>
<evidence type="ECO:0000313" key="8">
    <source>
        <dbReference type="EMBL" id="PNF37582.1"/>
    </source>
</evidence>
<evidence type="ECO:0000256" key="5">
    <source>
        <dbReference type="PROSITE-ProRule" id="PRU00042"/>
    </source>
</evidence>
<dbReference type="Pfam" id="PF00096">
    <property type="entry name" value="zf-C2H2"/>
    <property type="match status" value="2"/>
</dbReference>
<dbReference type="STRING" id="105785.A0A2J7R9S4"/>
<evidence type="ECO:0000313" key="9">
    <source>
        <dbReference type="Proteomes" id="UP000235965"/>
    </source>
</evidence>
<dbReference type="SMART" id="SM00355">
    <property type="entry name" value="ZnF_C2H2"/>
    <property type="match status" value="3"/>
</dbReference>
<dbReference type="InterPro" id="IPR013087">
    <property type="entry name" value="Znf_C2H2_type"/>
</dbReference>
<keyword evidence="2" id="KW-0677">Repeat</keyword>
<feature type="compositionally biased region" description="Low complexity" evidence="6">
    <location>
        <begin position="46"/>
        <end position="65"/>
    </location>
</feature>
<evidence type="ECO:0000259" key="7">
    <source>
        <dbReference type="PROSITE" id="PS50157"/>
    </source>
</evidence>
<sequence length="359" mass="40504">MFRPYRPLSGESDVRLKEPAASEMLVMIPPRGCLKNIRPHFLSMHNNNNNNNNTSNNNNDNSNDNLKVTFGGYKDMPLWYYSSGVFSEEQEFSVPDEAYYLDGCDPSLMISFQNVTPMERKPGTLKKSQPILSGEQSTIFQCVRCGNTYKHKRTLDDHVRLECGKTPQFQCPYYVKPWSGIQNLFPSLPAYPSKAASGSSDMPARTDVSHPQLPSCSTGSSDREVDAFARSLLQQVQQRSEVQIFAKEVTTTNTQLLHEITSENSNIPGIQPSSKLVENHQRFGSYDINSPVGSGAPHIFHCPNCSKMYHYKSSLARHIRLECGKEPQFQCPYCPHVTKHKSSLVMHIDARHRVAKLNV</sequence>
<evidence type="ECO:0000256" key="3">
    <source>
        <dbReference type="ARBA" id="ARBA00022771"/>
    </source>
</evidence>
<feature type="domain" description="C2H2-type" evidence="7">
    <location>
        <begin position="300"/>
        <end position="327"/>
    </location>
</feature>
<dbReference type="Proteomes" id="UP000235965">
    <property type="component" value="Unassembled WGS sequence"/>
</dbReference>
<dbReference type="AlphaFoldDB" id="A0A2J7R9S4"/>
<keyword evidence="1" id="KW-0479">Metal-binding</keyword>
<protein>
    <recommendedName>
        <fullName evidence="7">C2H2-type domain-containing protein</fullName>
    </recommendedName>
</protein>
<name>A0A2J7R9S4_9NEOP</name>
<dbReference type="GO" id="GO:0005634">
    <property type="term" value="C:nucleus"/>
    <property type="evidence" value="ECO:0007669"/>
    <property type="project" value="TreeGrafter"/>
</dbReference>
<reference evidence="8 9" key="1">
    <citation type="submission" date="2017-12" db="EMBL/GenBank/DDBJ databases">
        <title>Hemimetabolous genomes reveal molecular basis of termite eusociality.</title>
        <authorList>
            <person name="Harrison M.C."/>
            <person name="Jongepier E."/>
            <person name="Robertson H.M."/>
            <person name="Arning N."/>
            <person name="Bitard-Feildel T."/>
            <person name="Chao H."/>
            <person name="Childers C.P."/>
            <person name="Dinh H."/>
            <person name="Doddapaneni H."/>
            <person name="Dugan S."/>
            <person name="Gowin J."/>
            <person name="Greiner C."/>
            <person name="Han Y."/>
            <person name="Hu H."/>
            <person name="Hughes D.S.T."/>
            <person name="Huylmans A.-K."/>
            <person name="Kemena C."/>
            <person name="Kremer L.P.M."/>
            <person name="Lee S.L."/>
            <person name="Lopez-Ezquerra A."/>
            <person name="Mallet L."/>
            <person name="Monroy-Kuhn J.M."/>
            <person name="Moser A."/>
            <person name="Murali S.C."/>
            <person name="Muzny D.M."/>
            <person name="Otani S."/>
            <person name="Piulachs M.-D."/>
            <person name="Poelchau M."/>
            <person name="Qu J."/>
            <person name="Schaub F."/>
            <person name="Wada-Katsumata A."/>
            <person name="Worley K.C."/>
            <person name="Xie Q."/>
            <person name="Ylla G."/>
            <person name="Poulsen M."/>
            <person name="Gibbs R.A."/>
            <person name="Schal C."/>
            <person name="Richards S."/>
            <person name="Belles X."/>
            <person name="Korb J."/>
            <person name="Bornberg-Bauer E."/>
        </authorList>
    </citation>
    <scope>NUCLEOTIDE SEQUENCE [LARGE SCALE GENOMIC DNA]</scope>
    <source>
        <tissue evidence="8">Whole body</tissue>
    </source>
</reference>
<evidence type="ECO:0000256" key="4">
    <source>
        <dbReference type="ARBA" id="ARBA00022833"/>
    </source>
</evidence>
<dbReference type="OrthoDB" id="407106at2759"/>
<dbReference type="GO" id="GO:0010468">
    <property type="term" value="P:regulation of gene expression"/>
    <property type="evidence" value="ECO:0007669"/>
    <property type="project" value="TreeGrafter"/>
</dbReference>
<evidence type="ECO:0000256" key="1">
    <source>
        <dbReference type="ARBA" id="ARBA00022723"/>
    </source>
</evidence>
<organism evidence="8 9">
    <name type="scientific">Cryptotermes secundus</name>
    <dbReference type="NCBI Taxonomy" id="105785"/>
    <lineage>
        <taxon>Eukaryota</taxon>
        <taxon>Metazoa</taxon>
        <taxon>Ecdysozoa</taxon>
        <taxon>Arthropoda</taxon>
        <taxon>Hexapoda</taxon>
        <taxon>Insecta</taxon>
        <taxon>Pterygota</taxon>
        <taxon>Neoptera</taxon>
        <taxon>Polyneoptera</taxon>
        <taxon>Dictyoptera</taxon>
        <taxon>Blattodea</taxon>
        <taxon>Blattoidea</taxon>
        <taxon>Termitoidae</taxon>
        <taxon>Kalotermitidae</taxon>
        <taxon>Cryptotermitinae</taxon>
        <taxon>Cryptotermes</taxon>
    </lineage>
</organism>
<keyword evidence="9" id="KW-1185">Reference proteome</keyword>
<dbReference type="PANTHER" id="PTHR24403:SF67">
    <property type="entry name" value="FI01116P-RELATED"/>
    <property type="match status" value="1"/>
</dbReference>
<dbReference type="PANTHER" id="PTHR24403">
    <property type="entry name" value="ZINC FINGER PROTEIN"/>
    <property type="match status" value="1"/>
</dbReference>
<dbReference type="Gene3D" id="3.30.160.60">
    <property type="entry name" value="Classic Zinc Finger"/>
    <property type="match status" value="1"/>
</dbReference>
<evidence type="ECO:0000256" key="2">
    <source>
        <dbReference type="ARBA" id="ARBA00022737"/>
    </source>
</evidence>
<dbReference type="SUPFAM" id="SSF57667">
    <property type="entry name" value="beta-beta-alpha zinc fingers"/>
    <property type="match status" value="1"/>
</dbReference>
<dbReference type="PROSITE" id="PS50157">
    <property type="entry name" value="ZINC_FINGER_C2H2_2"/>
    <property type="match status" value="2"/>
</dbReference>
<keyword evidence="4" id="KW-0862">Zinc</keyword>
<keyword evidence="3 5" id="KW-0863">Zinc-finger</keyword>